<dbReference type="Gene3D" id="3.40.50.300">
    <property type="entry name" value="P-loop containing nucleotide triphosphate hydrolases"/>
    <property type="match status" value="1"/>
</dbReference>
<gene>
    <name evidence="6" type="ORF">MCSF7_00211</name>
</gene>
<feature type="transmembrane region" description="Helical" evidence="5">
    <location>
        <begin position="147"/>
        <end position="179"/>
    </location>
</feature>
<feature type="transmembrane region" description="Helical" evidence="5">
    <location>
        <begin position="9"/>
        <end position="27"/>
    </location>
</feature>
<accession>F9UJJ7</accession>
<dbReference type="eggNOG" id="ENOG5031Z8W">
    <property type="taxonomic scope" value="Bacteria"/>
</dbReference>
<keyword evidence="7" id="KW-1185">Reference proteome</keyword>
<evidence type="ECO:0000256" key="3">
    <source>
        <dbReference type="ARBA" id="ARBA00022989"/>
    </source>
</evidence>
<dbReference type="GO" id="GO:0034257">
    <property type="term" value="F:nicotinamide riboside transmembrane transporter activity"/>
    <property type="evidence" value="ECO:0007669"/>
    <property type="project" value="InterPro"/>
</dbReference>
<dbReference type="Pfam" id="PF04973">
    <property type="entry name" value="NMN_transporter"/>
    <property type="match status" value="1"/>
</dbReference>
<evidence type="ECO:0000256" key="5">
    <source>
        <dbReference type="SAM" id="Phobius"/>
    </source>
</evidence>
<dbReference type="InterPro" id="IPR006419">
    <property type="entry name" value="NMN_transpt_PnuC"/>
</dbReference>
<reference evidence="6 7" key="1">
    <citation type="journal article" date="2013" name="Genome Announc.">
        <title>Genome Sequence of Mycoplasma columbinum Strain SF7.</title>
        <authorList>
            <person name="Guo Z."/>
            <person name="Xu X."/>
            <person name="Zheng Q."/>
            <person name="Li T."/>
            <person name="Kuang S."/>
            <person name="Zhang Z."/>
            <person name="Chen Y."/>
            <person name="Lu X."/>
            <person name="Zhou R."/>
            <person name="Bi D."/>
            <person name="Jin H."/>
        </authorList>
    </citation>
    <scope>NUCLEOTIDE SEQUENCE [LARGE SCALE GENOMIC DNA]</scope>
    <source>
        <strain evidence="6 7">SF7</strain>
    </source>
</reference>
<dbReference type="SUPFAM" id="SSF52540">
    <property type="entry name" value="P-loop containing nucleoside triphosphate hydrolases"/>
    <property type="match status" value="1"/>
</dbReference>
<feature type="transmembrane region" description="Helical" evidence="5">
    <location>
        <begin position="33"/>
        <end position="51"/>
    </location>
</feature>
<dbReference type="InterPro" id="IPR027417">
    <property type="entry name" value="P-loop_NTPase"/>
</dbReference>
<dbReference type="Proteomes" id="UP000004978">
    <property type="component" value="Unassembled WGS sequence"/>
</dbReference>
<name>F9UJJ7_9BACT</name>
<keyword evidence="3 5" id="KW-1133">Transmembrane helix</keyword>
<organism evidence="6 7">
    <name type="scientific">Mycoplasmopsis columbina SF7</name>
    <dbReference type="NCBI Taxonomy" id="1037410"/>
    <lineage>
        <taxon>Bacteria</taxon>
        <taxon>Bacillati</taxon>
        <taxon>Mycoplasmatota</taxon>
        <taxon>Mycoplasmoidales</taxon>
        <taxon>Metamycoplasmataceae</taxon>
        <taxon>Mycoplasmopsis</taxon>
    </lineage>
</organism>
<protein>
    <submittedName>
        <fullName evidence="6">Uncharacterized protein</fullName>
    </submittedName>
</protein>
<sequence length="434" mass="51363">MFYKRNSNAFWSGIVHALFFGAYSLSVNLTGDFLVTTLCFIPSFAFMWWAWKFGRNIKTINISLYTFIFFTVLFIGCFIFFWYITPLINAGWAKIVNSHTAHYGENFKFYWAARILDTYINAISVVSCLMMILGFKQAWISWISKNIAAILLFSGIGFINVSVILINVFYSVISIWIFYKSLKLPKPLRIAFIGPGATGKTTILNLIKAELEKNNIKYKLYDEHSYLNPELKLTFNDYMKDMKKNAYHFQKIIFKDRKKAQYDAQVLTMNELNNDEKISQLIIFDRYTIDDFLYSDLHIKLGNFNKWQTFKWKLIQVLTWIRLMGLEKLDYVFIINANYQLIQKFRQKRSEENESIRSGEVAIENEIFFQEVSKEYAKEQNTYKKALKKFSKNYLEIWNEENKQEQKAKEIIQILNNILKTKEKKTCKLTETKL</sequence>
<keyword evidence="4 5" id="KW-0472">Membrane</keyword>
<evidence type="ECO:0000256" key="2">
    <source>
        <dbReference type="ARBA" id="ARBA00022692"/>
    </source>
</evidence>
<evidence type="ECO:0000256" key="4">
    <source>
        <dbReference type="ARBA" id="ARBA00023136"/>
    </source>
</evidence>
<feature type="transmembrane region" description="Helical" evidence="5">
    <location>
        <begin position="63"/>
        <end position="84"/>
    </location>
</feature>
<dbReference type="STRING" id="1037410.MCSF7_00211"/>
<comment type="caution">
    <text evidence="6">The sequence shown here is derived from an EMBL/GenBank/DDBJ whole genome shotgun (WGS) entry which is preliminary data.</text>
</comment>
<comment type="subcellular location">
    <subcellularLocation>
        <location evidence="1">Membrane</location>
        <topology evidence="1">Multi-pass membrane protein</topology>
    </subcellularLocation>
</comment>
<evidence type="ECO:0000256" key="1">
    <source>
        <dbReference type="ARBA" id="ARBA00004141"/>
    </source>
</evidence>
<evidence type="ECO:0000313" key="6">
    <source>
        <dbReference type="EMBL" id="EGV00378.1"/>
    </source>
</evidence>
<proteinExistence type="predicted"/>
<dbReference type="AlphaFoldDB" id="F9UJJ7"/>
<keyword evidence="2 5" id="KW-0812">Transmembrane</keyword>
<dbReference type="EMBL" id="AFXA01000008">
    <property type="protein sequence ID" value="EGV00378.1"/>
    <property type="molecule type" value="Genomic_DNA"/>
</dbReference>
<evidence type="ECO:0000313" key="7">
    <source>
        <dbReference type="Proteomes" id="UP000004978"/>
    </source>
</evidence>
<dbReference type="GO" id="GO:0016020">
    <property type="term" value="C:membrane"/>
    <property type="evidence" value="ECO:0007669"/>
    <property type="project" value="UniProtKB-SubCell"/>
</dbReference>
<feature type="transmembrane region" description="Helical" evidence="5">
    <location>
        <begin position="118"/>
        <end position="135"/>
    </location>
</feature>
<dbReference type="RefSeq" id="WP_006608464.1">
    <property type="nucleotide sequence ID" value="NZ_AFXA01000008.1"/>
</dbReference>